<dbReference type="STRING" id="1348662.CARG_03910"/>
<dbReference type="SUPFAM" id="SSF53474">
    <property type="entry name" value="alpha/beta-Hydrolases"/>
    <property type="match status" value="1"/>
</dbReference>
<dbReference type="Proteomes" id="UP000016943">
    <property type="component" value="Chromosome"/>
</dbReference>
<evidence type="ECO:0000259" key="1">
    <source>
        <dbReference type="Pfam" id="PF00561"/>
    </source>
</evidence>
<proteinExistence type="predicted"/>
<dbReference type="InterPro" id="IPR000073">
    <property type="entry name" value="AB_hydrolase_1"/>
</dbReference>
<dbReference type="PANTHER" id="PTHR37946:SF1">
    <property type="entry name" value="SLL1969 PROTEIN"/>
    <property type="match status" value="1"/>
</dbReference>
<reference evidence="2 3" key="1">
    <citation type="journal article" date="2013" name="Genome Announc.">
        <title>Whole-Genome Sequence of the Clinical Strain Corynebacterium argentoratense DSM 44202, Isolated from a Human Throat Specimen.</title>
        <authorList>
            <person name="Bomholt C."/>
            <person name="Glaub A."/>
            <person name="Gravermann K."/>
            <person name="Albersmeier A."/>
            <person name="Brinkrolf K."/>
            <person name="Ruckert C."/>
            <person name="Tauch A."/>
        </authorList>
    </citation>
    <scope>NUCLEOTIDE SEQUENCE [LARGE SCALE GENOMIC DNA]</scope>
    <source>
        <strain evidence="2">DSM 44202</strain>
    </source>
</reference>
<dbReference type="InterPro" id="IPR029058">
    <property type="entry name" value="AB_hydrolase_fold"/>
</dbReference>
<keyword evidence="3" id="KW-1185">Reference proteome</keyword>
<dbReference type="RefSeq" id="WP_020976082.1">
    <property type="nucleotide sequence ID" value="NC_022198.1"/>
</dbReference>
<dbReference type="HOGENOM" id="CLU_029537_2_0_11"/>
<feature type="domain" description="AB hydrolase-1" evidence="1">
    <location>
        <begin position="28"/>
        <end position="127"/>
    </location>
</feature>
<dbReference type="EMBL" id="CP006365">
    <property type="protein sequence ID" value="AGU14929.1"/>
    <property type="molecule type" value="Genomic_DNA"/>
</dbReference>
<dbReference type="eggNOG" id="COG1075">
    <property type="taxonomic scope" value="Bacteria"/>
</dbReference>
<dbReference type="OrthoDB" id="8871309at2"/>
<gene>
    <name evidence="2" type="ORF">CARG_03910</name>
</gene>
<dbReference type="PATRIC" id="fig|1348662.3.peg.770"/>
<dbReference type="AlphaFoldDB" id="U3GUB6"/>
<dbReference type="GO" id="GO:0003824">
    <property type="term" value="F:catalytic activity"/>
    <property type="evidence" value="ECO:0007669"/>
    <property type="project" value="UniProtKB-ARBA"/>
</dbReference>
<protein>
    <recommendedName>
        <fullName evidence="1">AB hydrolase-1 domain-containing protein</fullName>
    </recommendedName>
</protein>
<dbReference type="Pfam" id="PF00561">
    <property type="entry name" value="Abhydrolase_1"/>
    <property type="match status" value="1"/>
</dbReference>
<accession>U3GUB6</accession>
<dbReference type="PANTHER" id="PTHR37946">
    <property type="entry name" value="SLL1969 PROTEIN"/>
    <property type="match status" value="1"/>
</dbReference>
<sequence>MPVSTYLPTRGWFEDDWRARPTPQRPWPVVLLHGTSVSNGDWLELSTQLRKLGWVVFAPAYGQRATSSVPDSAEQVAAYIRQVLDATGAEKVIMVGHSQGGLIARWCAKFFDIPTRHIICLSTPNHGTSLGGMLSSRVTNDRRAELMKSMIDNYFGPAGMQQIAGSEVLEQLNADGDLLPGVMYTCLATKTDSTVVPSTSCFLEGAENSYVQDFFPHVVVLHENMPHDRRVRSLVVGEIEQHARLSA</sequence>
<name>U3GUB6_9CORY</name>
<dbReference type="GeneID" id="78249589"/>
<organism evidence="2 3">
    <name type="scientific">Corynebacterium argentoratense DSM 44202</name>
    <dbReference type="NCBI Taxonomy" id="1348662"/>
    <lineage>
        <taxon>Bacteria</taxon>
        <taxon>Bacillati</taxon>
        <taxon>Actinomycetota</taxon>
        <taxon>Actinomycetes</taxon>
        <taxon>Mycobacteriales</taxon>
        <taxon>Corynebacteriaceae</taxon>
        <taxon>Corynebacterium</taxon>
    </lineage>
</organism>
<evidence type="ECO:0000313" key="2">
    <source>
        <dbReference type="EMBL" id="AGU14929.1"/>
    </source>
</evidence>
<dbReference type="KEGG" id="caz:CARG_03910"/>
<evidence type="ECO:0000313" key="3">
    <source>
        <dbReference type="Proteomes" id="UP000016943"/>
    </source>
</evidence>
<dbReference type="Gene3D" id="3.40.50.1820">
    <property type="entry name" value="alpha/beta hydrolase"/>
    <property type="match status" value="1"/>
</dbReference>